<dbReference type="InterPro" id="IPR009256">
    <property type="entry name" value="YqgQ-like"/>
</dbReference>
<dbReference type="KEGG" id="wso:WSWS_01311"/>
<dbReference type="Proteomes" id="UP000254912">
    <property type="component" value="Unassembled WGS sequence"/>
</dbReference>
<reference evidence="1 2" key="1">
    <citation type="submission" date="2018-07" db="EMBL/GenBank/DDBJ databases">
        <title>Genomic Encyclopedia of Type Strains, Phase III (KMG-III): the genomes of soil and plant-associated and newly described type strains.</title>
        <authorList>
            <person name="Whitman W."/>
        </authorList>
    </citation>
    <scope>NUCLEOTIDE SEQUENCE [LARGE SCALE GENOMIC DNA]</scope>
    <source>
        <strain evidence="1 2">CECT 7031</strain>
    </source>
</reference>
<gene>
    <name evidence="1" type="ORF">DFP99_1298</name>
</gene>
<dbReference type="Gene3D" id="1.10.287.760">
    <property type="entry name" value="YqgQ-like"/>
    <property type="match status" value="1"/>
</dbReference>
<dbReference type="Pfam" id="PF06014">
    <property type="entry name" value="YqgQ-like"/>
    <property type="match status" value="1"/>
</dbReference>
<sequence>MKYQNFFDVLELLKKYDTYVHVGKRLWDIEFAALEIDNMWRSGLIDNADYAKIKLVLAHEHEVEVKRERGY</sequence>
<dbReference type="InterPro" id="IPR023164">
    <property type="entry name" value="YqgQ-like_sf"/>
</dbReference>
<protein>
    <submittedName>
        <fullName evidence="1">Uncharacterized protein YqgQ</fullName>
    </submittedName>
</protein>
<evidence type="ECO:0000313" key="2">
    <source>
        <dbReference type="Proteomes" id="UP000254912"/>
    </source>
</evidence>
<dbReference type="AlphaFoldDB" id="A0A288Q7E7"/>
<comment type="caution">
    <text evidence="1">The sequence shown here is derived from an EMBL/GenBank/DDBJ whole genome shotgun (WGS) entry which is preliminary data.</text>
</comment>
<name>A0A288Q7E7_9LACO</name>
<dbReference type="SUPFAM" id="SSF158379">
    <property type="entry name" value="YqgQ-like"/>
    <property type="match status" value="1"/>
</dbReference>
<dbReference type="EMBL" id="QRAS01000003">
    <property type="protein sequence ID" value="RDL05342.1"/>
    <property type="molecule type" value="Genomic_DNA"/>
</dbReference>
<evidence type="ECO:0000313" key="1">
    <source>
        <dbReference type="EMBL" id="RDL05342.1"/>
    </source>
</evidence>
<organism evidence="1 2">
    <name type="scientific">Weissella soli</name>
    <dbReference type="NCBI Taxonomy" id="155866"/>
    <lineage>
        <taxon>Bacteria</taxon>
        <taxon>Bacillati</taxon>
        <taxon>Bacillota</taxon>
        <taxon>Bacilli</taxon>
        <taxon>Lactobacillales</taxon>
        <taxon>Lactobacillaceae</taxon>
        <taxon>Weissella</taxon>
    </lineage>
</organism>
<dbReference type="RefSeq" id="WP_070230505.1">
    <property type="nucleotide sequence ID" value="NZ_BJYO01000004.1"/>
</dbReference>
<keyword evidence="2" id="KW-1185">Reference proteome</keyword>
<accession>A0A288Q7E7</accession>
<dbReference type="OrthoDB" id="2361671at2"/>
<dbReference type="GeneID" id="94546497"/>
<proteinExistence type="predicted"/>